<organism evidence="1 2">
    <name type="scientific">Nonomuraea rhodomycinica</name>
    <dbReference type="NCBI Taxonomy" id="1712872"/>
    <lineage>
        <taxon>Bacteria</taxon>
        <taxon>Bacillati</taxon>
        <taxon>Actinomycetota</taxon>
        <taxon>Actinomycetes</taxon>
        <taxon>Streptosporangiales</taxon>
        <taxon>Streptosporangiaceae</taxon>
        <taxon>Nonomuraea</taxon>
    </lineage>
</organism>
<accession>A0A7Y6IHU3</accession>
<dbReference type="Proteomes" id="UP000546126">
    <property type="component" value="Unassembled WGS sequence"/>
</dbReference>
<name>A0A7Y6IHU3_9ACTN</name>
<gene>
    <name evidence="1" type="ORF">HT134_00060</name>
</gene>
<evidence type="ECO:0000313" key="2">
    <source>
        <dbReference type="Proteomes" id="UP000546126"/>
    </source>
</evidence>
<comment type="caution">
    <text evidence="1">The sequence shown here is derived from an EMBL/GenBank/DDBJ whole genome shotgun (WGS) entry which is preliminary data.</text>
</comment>
<dbReference type="EMBL" id="JABWGO010000001">
    <property type="protein sequence ID" value="NUW38527.1"/>
    <property type="molecule type" value="Genomic_DNA"/>
</dbReference>
<dbReference type="InterPro" id="IPR042557">
    <property type="entry name" value="SCO4226"/>
</dbReference>
<dbReference type="Pfam" id="PF14026">
    <property type="entry name" value="SCO4226-like"/>
    <property type="match status" value="1"/>
</dbReference>
<sequence length="83" mass="9065">MPLYMDVHTVAEGVAMADVAQAHKADLQLQGRHDVSYLRYWVDETQGTIFCLVEAPSAEAAAAVHREAHGLVADQIFQVQEGS</sequence>
<reference evidence="1 2" key="1">
    <citation type="submission" date="2020-06" db="EMBL/GenBank/DDBJ databases">
        <authorList>
            <person name="Chanama M."/>
        </authorList>
    </citation>
    <scope>NUCLEOTIDE SEQUENCE [LARGE SCALE GENOMIC DNA]</scope>
    <source>
        <strain evidence="1 2">TBRC6557</strain>
    </source>
</reference>
<evidence type="ECO:0000313" key="1">
    <source>
        <dbReference type="EMBL" id="NUW38527.1"/>
    </source>
</evidence>
<dbReference type="AlphaFoldDB" id="A0A7Y6IHU3"/>
<dbReference type="RefSeq" id="WP_175598186.1">
    <property type="nucleotide sequence ID" value="NZ_JABWGO010000001.1"/>
</dbReference>
<keyword evidence="2" id="KW-1185">Reference proteome</keyword>
<dbReference type="InterPro" id="IPR025336">
    <property type="entry name" value="SCO4226-like"/>
</dbReference>
<dbReference type="Gene3D" id="3.30.70.3090">
    <property type="entry name" value="ORF SCO4226, nickel-binding ferredoxin-like monomer"/>
    <property type="match status" value="1"/>
</dbReference>
<protein>
    <submittedName>
        <fullName evidence="1">DUF4242 domain-containing protein</fullName>
    </submittedName>
</protein>
<proteinExistence type="predicted"/>